<feature type="signal peptide" evidence="3">
    <location>
        <begin position="1"/>
        <end position="19"/>
    </location>
</feature>
<evidence type="ECO:0000313" key="4">
    <source>
        <dbReference type="EMBL" id="ODM89686.1"/>
    </source>
</evidence>
<evidence type="ECO:0000313" key="5">
    <source>
        <dbReference type="Proteomes" id="UP000094527"/>
    </source>
</evidence>
<dbReference type="GO" id="GO:0008010">
    <property type="term" value="F:structural constituent of chitin-based larval cuticle"/>
    <property type="evidence" value="ECO:0007669"/>
    <property type="project" value="TreeGrafter"/>
</dbReference>
<dbReference type="AlphaFoldDB" id="A0A1D2M9M7"/>
<comment type="caution">
    <text evidence="4">The sequence shown here is derived from an EMBL/GenBank/DDBJ whole genome shotgun (WGS) entry which is preliminary data.</text>
</comment>
<dbReference type="OrthoDB" id="6593286at2759"/>
<dbReference type="PROSITE" id="PS00233">
    <property type="entry name" value="CHIT_BIND_RR_1"/>
    <property type="match status" value="1"/>
</dbReference>
<dbReference type="InterPro" id="IPR050468">
    <property type="entry name" value="Cuticle_Struct_Prot"/>
</dbReference>
<keyword evidence="1 2" id="KW-0193">Cuticle</keyword>
<proteinExistence type="predicted"/>
<dbReference type="Proteomes" id="UP000094527">
    <property type="component" value="Unassembled WGS sequence"/>
</dbReference>
<dbReference type="PANTHER" id="PTHR10380:SF173">
    <property type="entry name" value="CUTICULAR PROTEIN 47EF, ISOFORM C-RELATED"/>
    <property type="match status" value="1"/>
</dbReference>
<gene>
    <name evidence="4" type="ORF">Ocin01_16996</name>
</gene>
<dbReference type="Pfam" id="PF00379">
    <property type="entry name" value="Chitin_bind_4"/>
    <property type="match status" value="1"/>
</dbReference>
<name>A0A1D2M9M7_ORCCI</name>
<organism evidence="4 5">
    <name type="scientific">Orchesella cincta</name>
    <name type="common">Springtail</name>
    <name type="synonym">Podura cincta</name>
    <dbReference type="NCBI Taxonomy" id="48709"/>
    <lineage>
        <taxon>Eukaryota</taxon>
        <taxon>Metazoa</taxon>
        <taxon>Ecdysozoa</taxon>
        <taxon>Arthropoda</taxon>
        <taxon>Hexapoda</taxon>
        <taxon>Collembola</taxon>
        <taxon>Entomobryomorpha</taxon>
        <taxon>Entomobryoidea</taxon>
        <taxon>Orchesellidae</taxon>
        <taxon>Orchesellinae</taxon>
        <taxon>Orchesella</taxon>
    </lineage>
</organism>
<keyword evidence="3" id="KW-0732">Signal</keyword>
<keyword evidence="5" id="KW-1185">Reference proteome</keyword>
<dbReference type="STRING" id="48709.A0A1D2M9M7"/>
<dbReference type="PROSITE" id="PS51155">
    <property type="entry name" value="CHIT_BIND_RR_2"/>
    <property type="match status" value="1"/>
</dbReference>
<dbReference type="InterPro" id="IPR031311">
    <property type="entry name" value="CHIT_BIND_RR_consensus"/>
</dbReference>
<evidence type="ECO:0000256" key="1">
    <source>
        <dbReference type="ARBA" id="ARBA00022460"/>
    </source>
</evidence>
<sequence>MTWIAIFWIITGLDVSTLPSDFVPQKAQIPPGRFHLRCFRSHSLMMALHLVAYPLWDGQEAAQKRQLLSTIYIAKSNSTSLSPPERRCNTIVRWLHRICLFGAALARPQDKPQDEVTTIKSENENNGDGTFRWVSELSDGTKSEQSGYIKPGDDPENAIQVMQGSYSYYSPEGELISLTYVADENGFQPQGDHLPTPPPIPEAIQKALDIIYANIESQKSQSKK</sequence>
<evidence type="ECO:0000256" key="3">
    <source>
        <dbReference type="SAM" id="SignalP"/>
    </source>
</evidence>
<dbReference type="GO" id="GO:0062129">
    <property type="term" value="C:chitin-based extracellular matrix"/>
    <property type="evidence" value="ECO:0007669"/>
    <property type="project" value="TreeGrafter"/>
</dbReference>
<evidence type="ECO:0000256" key="2">
    <source>
        <dbReference type="PROSITE-ProRule" id="PRU00497"/>
    </source>
</evidence>
<dbReference type="EMBL" id="LJIJ01002444">
    <property type="protein sequence ID" value="ODM89686.1"/>
    <property type="molecule type" value="Genomic_DNA"/>
</dbReference>
<dbReference type="PANTHER" id="PTHR10380">
    <property type="entry name" value="CUTICLE PROTEIN"/>
    <property type="match status" value="1"/>
</dbReference>
<accession>A0A1D2M9M7</accession>
<dbReference type="InterPro" id="IPR000618">
    <property type="entry name" value="Insect_cuticle"/>
</dbReference>
<reference evidence="4 5" key="1">
    <citation type="journal article" date="2016" name="Genome Biol. Evol.">
        <title>Gene Family Evolution Reflects Adaptation to Soil Environmental Stressors in the Genome of the Collembolan Orchesella cincta.</title>
        <authorList>
            <person name="Faddeeva-Vakhrusheva A."/>
            <person name="Derks M.F."/>
            <person name="Anvar S.Y."/>
            <person name="Agamennone V."/>
            <person name="Suring W."/>
            <person name="Smit S."/>
            <person name="van Straalen N.M."/>
            <person name="Roelofs D."/>
        </authorList>
    </citation>
    <scope>NUCLEOTIDE SEQUENCE [LARGE SCALE GENOMIC DNA]</scope>
    <source>
        <tissue evidence="4">Mixed pool</tissue>
    </source>
</reference>
<protein>
    <submittedName>
        <fullName evidence="4">Endocuticle structural glycoprotein SgAbd-3</fullName>
    </submittedName>
</protein>
<feature type="chain" id="PRO_5008903668" evidence="3">
    <location>
        <begin position="20"/>
        <end position="224"/>
    </location>
</feature>